<dbReference type="AlphaFoldDB" id="A0A9N8E1V1"/>
<evidence type="ECO:0000313" key="2">
    <source>
        <dbReference type="EMBL" id="CAB9512972.1"/>
    </source>
</evidence>
<dbReference type="EMBL" id="CAICTM010000563">
    <property type="protein sequence ID" value="CAB9512972.1"/>
    <property type="molecule type" value="Genomic_DNA"/>
</dbReference>
<name>A0A9N8E1V1_9STRA</name>
<evidence type="ECO:0000256" key="1">
    <source>
        <dbReference type="SAM" id="MobiDB-lite"/>
    </source>
</evidence>
<accession>A0A9N8E1V1</accession>
<protein>
    <submittedName>
        <fullName evidence="2">Uncharacterized protein</fullName>
    </submittedName>
</protein>
<gene>
    <name evidence="2" type="ORF">SEMRO_564_G167430.1</name>
</gene>
<sequence>MGCTNSKVASVAAVSSTRDLSGMDVPSNRKPIIKPKREAPSKPKAQPMAPIERTVARPKSSFAMAKPVVKTDDMNAAARPSSAVNSMTKPIAKANDNNAEPGPTRCVHSTSRRALKLSELSEQEKADVVRWRGFVYQGIPPPVLIALMVQEGLRGELFRLVLEPLNIVRLLTKAERDAISKFRRCLEPDGDGDGNVVLPPAPATVIHNMRMDLINPRLIPIIFDGYKPASCDARMNEVEAAAVRRYRAMLGRGMSRFEVARLTDREKADPRVVFLVFSNVPTRPVSVPAGHDTPAASTPNTACNENSMIGTITSISYIGVEPPPDIKGPVIKDGHCFGLRQACDDSNPTWSVHPDWDTPWHVCERRYSNHPEIVVRGTKHAYDEIERLILAGHEHERVHFDDKLRRSSSKQRSSELLFWSGHGLFSVRMLLP</sequence>
<comment type="caution">
    <text evidence="2">The sequence shown here is derived from an EMBL/GenBank/DDBJ whole genome shotgun (WGS) entry which is preliminary data.</text>
</comment>
<proteinExistence type="predicted"/>
<organism evidence="2 3">
    <name type="scientific">Seminavis robusta</name>
    <dbReference type="NCBI Taxonomy" id="568900"/>
    <lineage>
        <taxon>Eukaryota</taxon>
        <taxon>Sar</taxon>
        <taxon>Stramenopiles</taxon>
        <taxon>Ochrophyta</taxon>
        <taxon>Bacillariophyta</taxon>
        <taxon>Bacillariophyceae</taxon>
        <taxon>Bacillariophycidae</taxon>
        <taxon>Naviculales</taxon>
        <taxon>Naviculaceae</taxon>
        <taxon>Seminavis</taxon>
    </lineage>
</organism>
<keyword evidence="3" id="KW-1185">Reference proteome</keyword>
<dbReference type="Proteomes" id="UP001153069">
    <property type="component" value="Unassembled WGS sequence"/>
</dbReference>
<evidence type="ECO:0000313" key="3">
    <source>
        <dbReference type="Proteomes" id="UP001153069"/>
    </source>
</evidence>
<feature type="region of interest" description="Disordered" evidence="1">
    <location>
        <begin position="1"/>
        <end position="57"/>
    </location>
</feature>
<reference evidence="2" key="1">
    <citation type="submission" date="2020-06" db="EMBL/GenBank/DDBJ databases">
        <authorList>
            <consortium name="Plant Systems Biology data submission"/>
        </authorList>
    </citation>
    <scope>NUCLEOTIDE SEQUENCE</scope>
    <source>
        <strain evidence="2">D6</strain>
    </source>
</reference>